<evidence type="ECO:0000256" key="6">
    <source>
        <dbReference type="ARBA" id="ARBA00022723"/>
    </source>
</evidence>
<keyword evidence="10" id="KW-0482">Metalloprotease</keyword>
<keyword evidence="15" id="KW-1185">Reference proteome</keyword>
<dbReference type="PANTHER" id="PTHR39188:SF3">
    <property type="entry name" value="STAGE IV SPORULATION PROTEIN FB"/>
    <property type="match status" value="1"/>
</dbReference>
<evidence type="ECO:0000256" key="11">
    <source>
        <dbReference type="ARBA" id="ARBA00023136"/>
    </source>
</evidence>
<dbReference type="RefSeq" id="WP_190915425.1">
    <property type="nucleotide sequence ID" value="NZ_JACXIZ010000011.1"/>
</dbReference>
<keyword evidence="11 12" id="KW-0472">Membrane</keyword>
<keyword evidence="9 12" id="KW-1133">Transmembrane helix</keyword>
<comment type="caution">
    <text evidence="14">The sequence shown here is derived from an EMBL/GenBank/DDBJ whole genome shotgun (WGS) entry which is preliminary data.</text>
</comment>
<dbReference type="GO" id="GO:0008237">
    <property type="term" value="F:metallopeptidase activity"/>
    <property type="evidence" value="ECO:0007669"/>
    <property type="project" value="UniProtKB-KW"/>
</dbReference>
<keyword evidence="4" id="KW-0645">Protease</keyword>
<evidence type="ECO:0000256" key="9">
    <source>
        <dbReference type="ARBA" id="ARBA00022989"/>
    </source>
</evidence>
<evidence type="ECO:0000256" key="10">
    <source>
        <dbReference type="ARBA" id="ARBA00023049"/>
    </source>
</evidence>
<dbReference type="PANTHER" id="PTHR39188">
    <property type="entry name" value="MEMBRANE-ASSOCIATED ZINC METALLOPROTEASE M50B"/>
    <property type="match status" value="1"/>
</dbReference>
<evidence type="ECO:0000256" key="1">
    <source>
        <dbReference type="ARBA" id="ARBA00001947"/>
    </source>
</evidence>
<dbReference type="GO" id="GO:0016020">
    <property type="term" value="C:membrane"/>
    <property type="evidence" value="ECO:0007669"/>
    <property type="project" value="UniProtKB-SubCell"/>
</dbReference>
<comment type="similarity">
    <text evidence="3">Belongs to the peptidase M50B family.</text>
</comment>
<dbReference type="Pfam" id="PF02163">
    <property type="entry name" value="Peptidase_M50"/>
    <property type="match status" value="2"/>
</dbReference>
<feature type="domain" description="Peptidase M50" evidence="13">
    <location>
        <begin position="113"/>
        <end position="145"/>
    </location>
</feature>
<keyword evidence="8" id="KW-0862">Zinc</keyword>
<feature type="transmembrane region" description="Helical" evidence="12">
    <location>
        <begin position="82"/>
        <end position="106"/>
    </location>
</feature>
<proteinExistence type="inferred from homology"/>
<dbReference type="GO" id="GO:0046872">
    <property type="term" value="F:metal ion binding"/>
    <property type="evidence" value="ECO:0007669"/>
    <property type="project" value="UniProtKB-KW"/>
</dbReference>
<evidence type="ECO:0000256" key="4">
    <source>
        <dbReference type="ARBA" id="ARBA00022670"/>
    </source>
</evidence>
<organism evidence="14 15">
    <name type="scientific">Paenibacillus sabuli</name>
    <dbReference type="NCBI Taxonomy" id="2772509"/>
    <lineage>
        <taxon>Bacteria</taxon>
        <taxon>Bacillati</taxon>
        <taxon>Bacillota</taxon>
        <taxon>Bacilli</taxon>
        <taxon>Bacillales</taxon>
        <taxon>Paenibacillaceae</taxon>
        <taxon>Paenibacillus</taxon>
    </lineage>
</organism>
<evidence type="ECO:0000313" key="14">
    <source>
        <dbReference type="EMBL" id="MBD2844610.1"/>
    </source>
</evidence>
<comment type="subcellular location">
    <subcellularLocation>
        <location evidence="2">Membrane</location>
        <topology evidence="2">Multi-pass membrane protein</topology>
    </subcellularLocation>
</comment>
<sequence length="292" mass="32144">MIRAFGIRWSVHPLFVLMMLAAVATGYIAELMTLFTIVLIHELGHVLAARGFGWTIREVKLLPFGGVAESDEAGRLPAHEEIMVALAGPLQHVWMGGAALLLGWSGLCSQQWAAYLVQVNVMLGLFNLLPALPLDGGRLLQALFSLRLPYHATLVWGGRVSLAVSALLLGYALAPLAAGTGPRANLLLIGLFLLSANWTYYRNIPFLFLRFLMGRARLAERHVRRGGPAEPLIVPARYSIQGALRRFKRERYHLVLITEGRGAVRAILPEEQLIDKYLQSGKPGSAVDELLR</sequence>
<accession>A0A927BRV9</accession>
<evidence type="ECO:0000313" key="15">
    <source>
        <dbReference type="Proteomes" id="UP000621560"/>
    </source>
</evidence>
<comment type="cofactor">
    <cofactor evidence="1">
        <name>Zn(2+)</name>
        <dbReference type="ChEBI" id="CHEBI:29105"/>
    </cofactor>
</comment>
<feature type="domain" description="Peptidase M50" evidence="13">
    <location>
        <begin position="31"/>
        <end position="103"/>
    </location>
</feature>
<evidence type="ECO:0000259" key="13">
    <source>
        <dbReference type="Pfam" id="PF02163"/>
    </source>
</evidence>
<dbReference type="InterPro" id="IPR008915">
    <property type="entry name" value="Peptidase_M50"/>
</dbReference>
<evidence type="ECO:0000256" key="3">
    <source>
        <dbReference type="ARBA" id="ARBA00007931"/>
    </source>
</evidence>
<evidence type="ECO:0000256" key="8">
    <source>
        <dbReference type="ARBA" id="ARBA00022833"/>
    </source>
</evidence>
<feature type="transmembrane region" description="Helical" evidence="12">
    <location>
        <begin position="153"/>
        <end position="174"/>
    </location>
</feature>
<feature type="transmembrane region" description="Helical" evidence="12">
    <location>
        <begin position="15"/>
        <end position="40"/>
    </location>
</feature>
<protein>
    <submittedName>
        <fullName evidence="14">M50 family metallopeptidase</fullName>
    </submittedName>
</protein>
<keyword evidence="5 12" id="KW-0812">Transmembrane</keyword>
<keyword evidence="7" id="KW-0378">Hydrolase</keyword>
<evidence type="ECO:0000256" key="12">
    <source>
        <dbReference type="SAM" id="Phobius"/>
    </source>
</evidence>
<feature type="transmembrane region" description="Helical" evidence="12">
    <location>
        <begin position="186"/>
        <end position="212"/>
    </location>
</feature>
<name>A0A927BRV9_9BACL</name>
<feature type="transmembrane region" description="Helical" evidence="12">
    <location>
        <begin position="112"/>
        <end position="132"/>
    </location>
</feature>
<dbReference type="GO" id="GO:0006508">
    <property type="term" value="P:proteolysis"/>
    <property type="evidence" value="ECO:0007669"/>
    <property type="project" value="UniProtKB-KW"/>
</dbReference>
<reference evidence="14" key="1">
    <citation type="submission" date="2020-09" db="EMBL/GenBank/DDBJ databases">
        <title>A novel bacterium of genus Paenibacillus, isolated from South China Sea.</title>
        <authorList>
            <person name="Huang H."/>
            <person name="Mo K."/>
            <person name="Hu Y."/>
        </authorList>
    </citation>
    <scope>NUCLEOTIDE SEQUENCE</scope>
    <source>
        <strain evidence="14">IB182496</strain>
    </source>
</reference>
<dbReference type="EMBL" id="JACXIZ010000011">
    <property type="protein sequence ID" value="MBD2844610.1"/>
    <property type="molecule type" value="Genomic_DNA"/>
</dbReference>
<dbReference type="CDD" id="cd06161">
    <property type="entry name" value="S2P-M50_SpoIVFB"/>
    <property type="match status" value="1"/>
</dbReference>
<dbReference type="Proteomes" id="UP000621560">
    <property type="component" value="Unassembled WGS sequence"/>
</dbReference>
<keyword evidence="6" id="KW-0479">Metal-binding</keyword>
<evidence type="ECO:0000256" key="5">
    <source>
        <dbReference type="ARBA" id="ARBA00022692"/>
    </source>
</evidence>
<gene>
    <name evidence="14" type="ORF">IDH44_05365</name>
</gene>
<dbReference type="AlphaFoldDB" id="A0A927BRV9"/>
<evidence type="ECO:0000256" key="2">
    <source>
        <dbReference type="ARBA" id="ARBA00004141"/>
    </source>
</evidence>
<evidence type="ECO:0000256" key="7">
    <source>
        <dbReference type="ARBA" id="ARBA00022801"/>
    </source>
</evidence>